<keyword evidence="4" id="KW-1185">Reference proteome</keyword>
<accession>A0A5J4YRN0</accession>
<evidence type="ECO:0000256" key="1">
    <source>
        <dbReference type="SAM" id="MobiDB-lite"/>
    </source>
</evidence>
<feature type="region of interest" description="Disordered" evidence="1">
    <location>
        <begin position="1"/>
        <end position="26"/>
    </location>
</feature>
<evidence type="ECO:0000313" key="4">
    <source>
        <dbReference type="Proteomes" id="UP000324585"/>
    </source>
</evidence>
<proteinExistence type="predicted"/>
<sequence>MGALPHDQTEEMAGETVVEAEGGQEARSGHGVLKNLNVDVSHQEVERIIDELESLHELSPEEWLLVEPVCLTMALDLGYEDLDEFEDALKGSIVGFLRSLPQFELRVQDEDGTFSEERGPLQEGQRLVFRVTPLPRRSPVSMSVSMARRDDLFRIFLKAPDAVVEIPEMDFEMGLDRKRRIDTIYNFVSTARLNLEMYLNSNRHMQPTLLGTIRQTVEALEKLLDMDTPWTFVVHDPSGLSEFKPFDGVMIGELEESRKESVPVSDH</sequence>
<comment type="caution">
    <text evidence="3">The sequence shown here is derived from an EMBL/GenBank/DDBJ whole genome shotgun (WGS) entry which is preliminary data.</text>
</comment>
<dbReference type="OrthoDB" id="308464at2759"/>
<dbReference type="InterPro" id="IPR042451">
    <property type="entry name" value="ZPR1_A/B_dom"/>
</dbReference>
<dbReference type="SMART" id="SM00709">
    <property type="entry name" value="Zpr1"/>
    <property type="match status" value="1"/>
</dbReference>
<name>A0A5J4YRN0_PORPP</name>
<dbReference type="InterPro" id="IPR056180">
    <property type="entry name" value="ZPR1_jr_dom"/>
</dbReference>
<evidence type="ECO:0000259" key="2">
    <source>
        <dbReference type="SMART" id="SM00709"/>
    </source>
</evidence>
<protein>
    <submittedName>
        <fullName evidence="3">Zinc finger protein ZPR1</fullName>
    </submittedName>
</protein>
<dbReference type="OMA" id="IYNFIAA"/>
<dbReference type="Proteomes" id="UP000324585">
    <property type="component" value="Unassembled WGS sequence"/>
</dbReference>
<dbReference type="AlphaFoldDB" id="A0A5J4YRN0"/>
<dbReference type="EMBL" id="VRMN01000005">
    <property type="protein sequence ID" value="KAA8493938.1"/>
    <property type="molecule type" value="Genomic_DNA"/>
</dbReference>
<dbReference type="InterPro" id="IPR004457">
    <property type="entry name" value="Znf_ZPR1"/>
</dbReference>
<gene>
    <name evidence="3" type="ORF">FVE85_3913</name>
</gene>
<organism evidence="3 4">
    <name type="scientific">Porphyridium purpureum</name>
    <name type="common">Red alga</name>
    <name type="synonym">Porphyridium cruentum</name>
    <dbReference type="NCBI Taxonomy" id="35688"/>
    <lineage>
        <taxon>Eukaryota</taxon>
        <taxon>Rhodophyta</taxon>
        <taxon>Bangiophyceae</taxon>
        <taxon>Porphyridiales</taxon>
        <taxon>Porphyridiaceae</taxon>
        <taxon>Porphyridium</taxon>
    </lineage>
</organism>
<reference evidence="4" key="1">
    <citation type="journal article" date="2019" name="Nat. Commun.">
        <title>Expansion of phycobilisome linker gene families in mesophilic red algae.</title>
        <authorList>
            <person name="Lee J."/>
            <person name="Kim D."/>
            <person name="Bhattacharya D."/>
            <person name="Yoon H.S."/>
        </authorList>
    </citation>
    <scope>NUCLEOTIDE SEQUENCE [LARGE SCALE GENOMIC DNA]</scope>
    <source>
        <strain evidence="4">CCMP 1328</strain>
    </source>
</reference>
<feature type="domain" description="Zinc finger ZPR1-type" evidence="2">
    <location>
        <begin position="122"/>
        <end position="245"/>
    </location>
</feature>
<dbReference type="Gene3D" id="2.60.120.1040">
    <property type="entry name" value="ZPR1, A/B domain"/>
    <property type="match status" value="1"/>
</dbReference>
<dbReference type="GO" id="GO:0008270">
    <property type="term" value="F:zinc ion binding"/>
    <property type="evidence" value="ECO:0007669"/>
    <property type="project" value="InterPro"/>
</dbReference>
<evidence type="ECO:0000313" key="3">
    <source>
        <dbReference type="EMBL" id="KAA8493938.1"/>
    </source>
</evidence>
<dbReference type="Pfam" id="PF22794">
    <property type="entry name" value="jr-ZPR1"/>
    <property type="match status" value="1"/>
</dbReference>